<feature type="domain" description="VASt" evidence="6">
    <location>
        <begin position="810"/>
        <end position="969"/>
    </location>
</feature>
<dbReference type="RefSeq" id="XP_021861322.1">
    <property type="nucleotide sequence ID" value="XM_022005630.2"/>
</dbReference>
<dbReference type="PANTHER" id="PTHR46296">
    <property type="entry name" value="BNAA05G37250D PROTEIN"/>
    <property type="match status" value="1"/>
</dbReference>
<evidence type="ECO:0000313" key="8">
    <source>
        <dbReference type="RefSeq" id="XP_021861322.1"/>
    </source>
</evidence>
<dbReference type="SUPFAM" id="SSF49562">
    <property type="entry name" value="C2 domain (Calcium/lipid-binding domain, CaLB)"/>
    <property type="match status" value="2"/>
</dbReference>
<evidence type="ECO:0000256" key="2">
    <source>
        <dbReference type="ARBA" id="ARBA00022692"/>
    </source>
</evidence>
<dbReference type="OrthoDB" id="67700at2759"/>
<dbReference type="PRINTS" id="PR00360">
    <property type="entry name" value="C2DOMAIN"/>
</dbReference>
<dbReference type="SMART" id="SM00239">
    <property type="entry name" value="C2"/>
    <property type="match status" value="2"/>
</dbReference>
<dbReference type="Pfam" id="PF02893">
    <property type="entry name" value="GRAM"/>
    <property type="match status" value="1"/>
</dbReference>
<dbReference type="InterPro" id="IPR044511">
    <property type="entry name" value="At1g03370/At5g50170-like"/>
</dbReference>
<reference evidence="8" key="2">
    <citation type="submission" date="2025-08" db="UniProtKB">
        <authorList>
            <consortium name="RefSeq"/>
        </authorList>
    </citation>
    <scope>IDENTIFICATION</scope>
    <source>
        <tissue evidence="8">Leaf</tissue>
    </source>
</reference>
<dbReference type="Gene3D" id="2.30.29.30">
    <property type="entry name" value="Pleckstrin-homology domain (PH domain)/Phosphotyrosine-binding domain (PTB)"/>
    <property type="match status" value="1"/>
</dbReference>
<keyword evidence="7" id="KW-1185">Reference proteome</keyword>
<dbReference type="PROSITE" id="PS51778">
    <property type="entry name" value="VAST"/>
    <property type="match status" value="2"/>
</dbReference>
<dbReference type="GeneID" id="110800319"/>
<comment type="subcellular location">
    <subcellularLocation>
        <location evidence="1">Membrane</location>
        <topology evidence="1">Single-pass membrane protein</topology>
    </subcellularLocation>
</comment>
<keyword evidence="2" id="KW-0812">Transmembrane</keyword>
<evidence type="ECO:0000313" key="7">
    <source>
        <dbReference type="Proteomes" id="UP000813463"/>
    </source>
</evidence>
<sequence length="973" mass="109552">MKLVVKVIEARNVPAMDLNGLSDPYVRIHLGKQRSRTKVVKKCLNPYWGDEFCFRVDDLSDELVISVLDEDKYFNDDFIGLVKFPVSRVFDSPDKSLGTAWYSLLPKTKKSKPKDCGEICLHIYLSQNTSFLDLSTAPSLKTPRNDNAGLHLKLNSLPPRLDPCSISFDDTSENVNPEFPEDPPSPSSFDDQIKTMQGRDQGVELPTNLPGGVLLDQLYSISSSELNALLFSPDSKFPVTLAEFQGKTELHFGQWEFENDTFKRLNTYLTPPSKLSKSLKAFETQTYKLANANSFAILISVSTPDVIYGSTFRVEMLFCITPGPDLPSGEQSSRLLTSWGMNFVQSTMMKGMIENGARPAVKESFDQLSTVLSQHVKPVDIKGTGSQKDQLLASLQVETQSNWKLAVQYFANITVVSTIIIGIYVFIHICLATPSTVQGLEFVGLDLPDSIGEVIVCGVLVLQLKRIFDLVVRFMQARSQSQKGSDHGIKAQGDGWMLTVALIEGISLAAVDSTGFSDPYVVFTCNGRTRTSSIKFQKLDPKWNEIFEFDAMDEPPSVLEVEVFDFDGPFDEATSLGHAEINFLKANISELADVSVPLQGKLAQAWQSKLRLRIFVDDTRSGNAVREYLEKMEKEVGKKINQRSPQTNSAFQKLFCLPQEEFLINDFTCHLKRKMPLQGRLFLSPRVIGFHASLFGHKTNFFFLWEDVEDIQVASPNISSMGSPIVVITLRKGKGLDAKHGARTQDEEGRLKFYFHSFVSFTMAHRTVMALWKARSLSPEQKVKIVEEESETTSLQTEESGTFVGDEDVSMTEVYSSALSVPMNFLMELFSGGEVDRRVMERTGCLNYSCSPWELDKDVYERQVCYKFDKRISSYKGEVTSIQQKSSLPEQNGWLIEEILTLHGIPLGDYFNLHLRYQLEDRAKSCSVKVSFGIAWLKRTKHQKRISKNILSNLVDRLKVMFATVEKEYVNGR</sequence>
<dbReference type="AlphaFoldDB" id="A0A9R0J4Z3"/>
<dbReference type="InterPro" id="IPR035892">
    <property type="entry name" value="C2_domain_sf"/>
</dbReference>
<keyword evidence="3" id="KW-1133">Transmembrane helix</keyword>
<feature type="domain" description="C2" evidence="5">
    <location>
        <begin position="1"/>
        <end position="102"/>
    </location>
</feature>
<dbReference type="Proteomes" id="UP000813463">
    <property type="component" value="Chromosome 5"/>
</dbReference>
<evidence type="ECO:0000256" key="4">
    <source>
        <dbReference type="ARBA" id="ARBA00023136"/>
    </source>
</evidence>
<dbReference type="SMART" id="SM00568">
    <property type="entry name" value="GRAM"/>
    <property type="match status" value="1"/>
</dbReference>
<name>A0A9R0J4Z3_SPIOL</name>
<gene>
    <name evidence="8" type="primary">LOC110800319</name>
</gene>
<evidence type="ECO:0000259" key="6">
    <source>
        <dbReference type="PROSITE" id="PS51778"/>
    </source>
</evidence>
<evidence type="ECO:0000256" key="3">
    <source>
        <dbReference type="ARBA" id="ARBA00022989"/>
    </source>
</evidence>
<feature type="domain" description="VASt" evidence="6">
    <location>
        <begin position="210"/>
        <end position="380"/>
    </location>
</feature>
<dbReference type="InterPro" id="IPR004182">
    <property type="entry name" value="GRAM"/>
</dbReference>
<dbReference type="Pfam" id="PF00168">
    <property type="entry name" value="C2"/>
    <property type="match status" value="2"/>
</dbReference>
<dbReference type="PROSITE" id="PS50004">
    <property type="entry name" value="C2"/>
    <property type="match status" value="2"/>
</dbReference>
<dbReference type="Gene3D" id="2.60.40.150">
    <property type="entry name" value="C2 domain"/>
    <property type="match status" value="2"/>
</dbReference>
<dbReference type="GO" id="GO:0016020">
    <property type="term" value="C:membrane"/>
    <property type="evidence" value="ECO:0007669"/>
    <property type="project" value="UniProtKB-SubCell"/>
</dbReference>
<dbReference type="InterPro" id="IPR011993">
    <property type="entry name" value="PH-like_dom_sf"/>
</dbReference>
<dbReference type="CDD" id="cd00030">
    <property type="entry name" value="C2"/>
    <property type="match status" value="2"/>
</dbReference>
<organism evidence="7 8">
    <name type="scientific">Spinacia oleracea</name>
    <name type="common">Spinach</name>
    <dbReference type="NCBI Taxonomy" id="3562"/>
    <lineage>
        <taxon>Eukaryota</taxon>
        <taxon>Viridiplantae</taxon>
        <taxon>Streptophyta</taxon>
        <taxon>Embryophyta</taxon>
        <taxon>Tracheophyta</taxon>
        <taxon>Spermatophyta</taxon>
        <taxon>Magnoliopsida</taxon>
        <taxon>eudicotyledons</taxon>
        <taxon>Gunneridae</taxon>
        <taxon>Pentapetalae</taxon>
        <taxon>Caryophyllales</taxon>
        <taxon>Chenopodiaceae</taxon>
        <taxon>Chenopodioideae</taxon>
        <taxon>Anserineae</taxon>
        <taxon>Spinacia</taxon>
    </lineage>
</organism>
<evidence type="ECO:0000259" key="5">
    <source>
        <dbReference type="PROSITE" id="PS50004"/>
    </source>
</evidence>
<proteinExistence type="predicted"/>
<dbReference type="KEGG" id="soe:110800319"/>
<feature type="domain" description="C2" evidence="5">
    <location>
        <begin position="477"/>
        <end position="598"/>
    </location>
</feature>
<accession>A0A9R0J4Z3</accession>
<dbReference type="InterPro" id="IPR000008">
    <property type="entry name" value="C2_dom"/>
</dbReference>
<dbReference type="PANTHER" id="PTHR46296:SF8">
    <property type="entry name" value="OS06G0297800 PROTEIN"/>
    <property type="match status" value="1"/>
</dbReference>
<reference evidence="7" key="1">
    <citation type="journal article" date="2021" name="Nat. Commun.">
        <title>Genomic analyses provide insights into spinach domestication and the genetic basis of agronomic traits.</title>
        <authorList>
            <person name="Cai X."/>
            <person name="Sun X."/>
            <person name="Xu C."/>
            <person name="Sun H."/>
            <person name="Wang X."/>
            <person name="Ge C."/>
            <person name="Zhang Z."/>
            <person name="Wang Q."/>
            <person name="Fei Z."/>
            <person name="Jiao C."/>
            <person name="Wang Q."/>
        </authorList>
    </citation>
    <scope>NUCLEOTIDE SEQUENCE [LARGE SCALE GENOMIC DNA]</scope>
    <source>
        <strain evidence="7">cv. Varoflay</strain>
    </source>
</reference>
<dbReference type="InterPro" id="IPR031968">
    <property type="entry name" value="VASt"/>
</dbReference>
<evidence type="ECO:0000256" key="1">
    <source>
        <dbReference type="ARBA" id="ARBA00004167"/>
    </source>
</evidence>
<protein>
    <submittedName>
        <fullName evidence="8">C2 and GRAM domain-containing protein At1g03370</fullName>
    </submittedName>
</protein>
<dbReference type="Pfam" id="PF16016">
    <property type="entry name" value="VASt"/>
    <property type="match status" value="2"/>
</dbReference>
<keyword evidence="4" id="KW-0472">Membrane</keyword>